<protein>
    <submittedName>
        <fullName evidence="3">Potassium/sodium hyperpolarization-activated cyclic nucleotide-gated channel 4-like</fullName>
    </submittedName>
</protein>
<reference evidence="3" key="1">
    <citation type="submission" date="2025-08" db="UniProtKB">
        <authorList>
            <consortium name="RefSeq"/>
        </authorList>
    </citation>
    <scope>IDENTIFICATION</scope>
</reference>
<evidence type="ECO:0000313" key="3">
    <source>
        <dbReference type="RefSeq" id="XP_060056583.1"/>
    </source>
</evidence>
<dbReference type="Proteomes" id="UP001652624">
    <property type="component" value="Chromosome 10"/>
</dbReference>
<feature type="region of interest" description="Disordered" evidence="1">
    <location>
        <begin position="1"/>
        <end position="128"/>
    </location>
</feature>
<gene>
    <name evidence="3" type="primary">LOC132540943</name>
</gene>
<dbReference type="GeneID" id="132540943"/>
<feature type="compositionally biased region" description="Pro residues" evidence="1">
    <location>
        <begin position="98"/>
        <end position="108"/>
    </location>
</feature>
<evidence type="ECO:0000313" key="2">
    <source>
        <dbReference type="Proteomes" id="UP001652624"/>
    </source>
</evidence>
<name>A0ABM3Y687_ERIEU</name>
<organism evidence="2 3">
    <name type="scientific">Erinaceus europaeus</name>
    <name type="common">Western European hedgehog</name>
    <dbReference type="NCBI Taxonomy" id="9365"/>
    <lineage>
        <taxon>Eukaryota</taxon>
        <taxon>Metazoa</taxon>
        <taxon>Chordata</taxon>
        <taxon>Craniata</taxon>
        <taxon>Vertebrata</taxon>
        <taxon>Euteleostomi</taxon>
        <taxon>Mammalia</taxon>
        <taxon>Eutheria</taxon>
        <taxon>Laurasiatheria</taxon>
        <taxon>Eulipotyphla</taxon>
        <taxon>Erinaceidae</taxon>
        <taxon>Erinaceinae</taxon>
        <taxon>Erinaceus</taxon>
    </lineage>
</organism>
<evidence type="ECO:0000256" key="1">
    <source>
        <dbReference type="SAM" id="MobiDB-lite"/>
    </source>
</evidence>
<dbReference type="RefSeq" id="XP_060056583.1">
    <property type="nucleotide sequence ID" value="XM_060200600.1"/>
</dbReference>
<keyword evidence="2" id="KW-1185">Reference proteome</keyword>
<proteinExistence type="predicted"/>
<sequence length="197" mass="20939">MPRASPRPLREPPDDGDAAEAAAGPAFSWTPRPAAACGSGGGSSSDAESWEGRDAGSETAAGPCDCCGVRAVRAPATPRPVPRLPPRAPGAHRRRLQPEPPRTPPSPGPALASRRVAGSGGRSAPEIRHLRRKESNLILQNRKFATRESLFSSDNKSTSETAATQSKGNHHCAFLFALRYHFIFYLIKKGVINKTVG</sequence>
<accession>A0ABM3Y687</accession>
<feature type="compositionally biased region" description="Pro residues" evidence="1">
    <location>
        <begin position="77"/>
        <end position="88"/>
    </location>
</feature>